<keyword evidence="6 8" id="KW-0234">DNA repair</keyword>
<keyword evidence="5 8" id="KW-0233">DNA recombination</keyword>
<evidence type="ECO:0000256" key="6">
    <source>
        <dbReference type="ARBA" id="ARBA00023204"/>
    </source>
</evidence>
<dbReference type="InterPro" id="IPR012340">
    <property type="entry name" value="NA-bd_OB-fold"/>
</dbReference>
<dbReference type="EMBL" id="FUXX01000023">
    <property type="protein sequence ID" value="SKA63824.1"/>
    <property type="molecule type" value="Genomic_DNA"/>
</dbReference>
<evidence type="ECO:0000313" key="11">
    <source>
        <dbReference type="Proteomes" id="UP000242432"/>
    </source>
</evidence>
<reference evidence="11" key="1">
    <citation type="submission" date="2017-02" db="EMBL/GenBank/DDBJ databases">
        <authorList>
            <person name="Varghese N."/>
            <person name="Submissions S."/>
        </authorList>
    </citation>
    <scope>NUCLEOTIDE SEQUENCE [LARGE SCALE GENOMIC DNA]</scope>
    <source>
        <strain evidence="11">DSM 3072</strain>
    </source>
</reference>
<gene>
    <name evidence="8" type="primary">recO</name>
    <name evidence="10" type="ORF">SAMN02745213_01446</name>
</gene>
<evidence type="ECO:0000256" key="8">
    <source>
        <dbReference type="HAMAP-Rule" id="MF_00201"/>
    </source>
</evidence>
<dbReference type="NCBIfam" id="TIGR00613">
    <property type="entry name" value="reco"/>
    <property type="match status" value="1"/>
</dbReference>
<dbReference type="AlphaFoldDB" id="A0A1T4VFS6"/>
<dbReference type="Gene3D" id="1.20.1440.120">
    <property type="entry name" value="Recombination protein O, C-terminal domain"/>
    <property type="match status" value="1"/>
</dbReference>
<evidence type="ECO:0000256" key="2">
    <source>
        <dbReference type="ARBA" id="ARBA00007452"/>
    </source>
</evidence>
<proteinExistence type="inferred from homology"/>
<dbReference type="InterPro" id="IPR022572">
    <property type="entry name" value="DNA_rep/recomb_RecO_N"/>
</dbReference>
<dbReference type="Proteomes" id="UP000242432">
    <property type="component" value="Unassembled WGS sequence"/>
</dbReference>
<dbReference type="SUPFAM" id="SSF57863">
    <property type="entry name" value="ArfGap/RecO-like zinc finger"/>
    <property type="match status" value="1"/>
</dbReference>
<name>A0A1T4VFS6_9GAMM</name>
<comment type="similarity">
    <text evidence="2 8">Belongs to the RecO family.</text>
</comment>
<feature type="domain" description="DNA replication/recombination mediator RecO N-terminal" evidence="9">
    <location>
        <begin position="9"/>
        <end position="76"/>
    </location>
</feature>
<evidence type="ECO:0000313" key="10">
    <source>
        <dbReference type="EMBL" id="SKA63824.1"/>
    </source>
</evidence>
<accession>A0A1T4VFS6</accession>
<evidence type="ECO:0000259" key="9">
    <source>
        <dbReference type="Pfam" id="PF11967"/>
    </source>
</evidence>
<comment type="function">
    <text evidence="1 8">Involved in DNA repair and RecF pathway recombination.</text>
</comment>
<evidence type="ECO:0000256" key="5">
    <source>
        <dbReference type="ARBA" id="ARBA00023172"/>
    </source>
</evidence>
<dbReference type="InterPro" id="IPR037278">
    <property type="entry name" value="ARFGAP/RecO"/>
</dbReference>
<dbReference type="GO" id="GO:0043590">
    <property type="term" value="C:bacterial nucleoid"/>
    <property type="evidence" value="ECO:0007669"/>
    <property type="project" value="TreeGrafter"/>
</dbReference>
<dbReference type="STRING" id="83771.SAMN02910357_00539"/>
<evidence type="ECO:0000256" key="7">
    <source>
        <dbReference type="ARBA" id="ARBA00033409"/>
    </source>
</evidence>
<evidence type="ECO:0000256" key="4">
    <source>
        <dbReference type="ARBA" id="ARBA00022763"/>
    </source>
</evidence>
<evidence type="ECO:0000256" key="3">
    <source>
        <dbReference type="ARBA" id="ARBA00021310"/>
    </source>
</evidence>
<dbReference type="Pfam" id="PF02565">
    <property type="entry name" value="RecO_C"/>
    <property type="match status" value="1"/>
</dbReference>
<organism evidence="10 11">
    <name type="scientific">Succinivibrio dextrinosolvens DSM 3072</name>
    <dbReference type="NCBI Taxonomy" id="1123324"/>
    <lineage>
        <taxon>Bacteria</taxon>
        <taxon>Pseudomonadati</taxon>
        <taxon>Pseudomonadota</taxon>
        <taxon>Gammaproteobacteria</taxon>
        <taxon>Aeromonadales</taxon>
        <taxon>Succinivibrionaceae</taxon>
        <taxon>Succinivibrio</taxon>
    </lineage>
</organism>
<dbReference type="RefSeq" id="WP_078928892.1">
    <property type="nucleotide sequence ID" value="NZ_FUXX01000023.1"/>
</dbReference>
<dbReference type="GO" id="GO:0006310">
    <property type="term" value="P:DNA recombination"/>
    <property type="evidence" value="ECO:0007669"/>
    <property type="project" value="UniProtKB-UniRule"/>
</dbReference>
<dbReference type="HAMAP" id="MF_00201">
    <property type="entry name" value="RecO"/>
    <property type="match status" value="1"/>
</dbReference>
<keyword evidence="4 8" id="KW-0227">DNA damage</keyword>
<dbReference type="SUPFAM" id="SSF50249">
    <property type="entry name" value="Nucleic acid-binding proteins"/>
    <property type="match status" value="1"/>
</dbReference>
<dbReference type="InterPro" id="IPR042242">
    <property type="entry name" value="RecO_C"/>
</dbReference>
<sequence>MPLIADSEAGFIIHSRPFKEKSLLLDLYTLNYGRISAVARVSKASASRSMGVYQPFVPLKLYLRQGKSSLWQLSEALIQRQSFNISTPKIFCAIYLNELLYYLTIPQDPDPHLFATYLDALERLENGEDEFMILRNFEEILIEGLGYAPNYETIAGENFKPDSFYIYLPKNGFIESEDMDNLLFSGKDLICIKNRDYSERNTRIALKNLYKVIVDSLLNGKSLKSRALYSQFLMVK</sequence>
<dbReference type="PANTHER" id="PTHR33991">
    <property type="entry name" value="DNA REPAIR PROTEIN RECO"/>
    <property type="match status" value="1"/>
</dbReference>
<dbReference type="PANTHER" id="PTHR33991:SF1">
    <property type="entry name" value="DNA REPAIR PROTEIN RECO"/>
    <property type="match status" value="1"/>
</dbReference>
<dbReference type="GO" id="GO:0006302">
    <property type="term" value="P:double-strand break repair"/>
    <property type="evidence" value="ECO:0007669"/>
    <property type="project" value="TreeGrafter"/>
</dbReference>
<dbReference type="Pfam" id="PF11967">
    <property type="entry name" value="RecO_N"/>
    <property type="match status" value="1"/>
</dbReference>
<dbReference type="Gene3D" id="2.40.50.140">
    <property type="entry name" value="Nucleic acid-binding proteins"/>
    <property type="match status" value="1"/>
</dbReference>
<protein>
    <recommendedName>
        <fullName evidence="3 8">DNA repair protein RecO</fullName>
    </recommendedName>
    <alternativeName>
        <fullName evidence="7 8">Recombination protein O</fullName>
    </alternativeName>
</protein>
<evidence type="ECO:0000256" key="1">
    <source>
        <dbReference type="ARBA" id="ARBA00003065"/>
    </source>
</evidence>
<keyword evidence="11" id="KW-1185">Reference proteome</keyword>
<dbReference type="InterPro" id="IPR003717">
    <property type="entry name" value="RecO"/>
</dbReference>